<dbReference type="PANTHER" id="PTHR19849:SF1">
    <property type="entry name" value="F-BOX_WD REPEAT-CONTAINING PROTEIN 7"/>
    <property type="match status" value="1"/>
</dbReference>
<dbReference type="InterPro" id="IPR015943">
    <property type="entry name" value="WD40/YVTN_repeat-like_dom_sf"/>
</dbReference>
<feature type="repeat" description="WD" evidence="3">
    <location>
        <begin position="131"/>
        <end position="170"/>
    </location>
</feature>
<dbReference type="GO" id="GO:0005737">
    <property type="term" value="C:cytoplasm"/>
    <property type="evidence" value="ECO:0007669"/>
    <property type="project" value="TreeGrafter"/>
</dbReference>
<dbReference type="Gene3D" id="2.130.10.10">
    <property type="entry name" value="YVTN repeat-like/Quinoprotein amine dehydrogenase"/>
    <property type="match status" value="1"/>
</dbReference>
<protein>
    <submittedName>
        <fullName evidence="4">Uncharacterized protein</fullName>
    </submittedName>
</protein>
<dbReference type="PaxDb" id="8022-A0A060YSI7"/>
<dbReference type="PROSITE" id="PS50294">
    <property type="entry name" value="WD_REPEATS_REGION"/>
    <property type="match status" value="3"/>
</dbReference>
<dbReference type="InterPro" id="IPR001680">
    <property type="entry name" value="WD40_rpt"/>
</dbReference>
<dbReference type="GO" id="GO:0043161">
    <property type="term" value="P:proteasome-mediated ubiquitin-dependent protein catabolic process"/>
    <property type="evidence" value="ECO:0007669"/>
    <property type="project" value="TreeGrafter"/>
</dbReference>
<feature type="repeat" description="WD" evidence="3">
    <location>
        <begin position="50"/>
        <end position="89"/>
    </location>
</feature>
<evidence type="ECO:0000256" key="1">
    <source>
        <dbReference type="ARBA" id="ARBA00022574"/>
    </source>
</evidence>
<dbReference type="SMART" id="SM00320">
    <property type="entry name" value="WD40"/>
    <property type="match status" value="3"/>
</dbReference>
<proteinExistence type="predicted"/>
<dbReference type="Pfam" id="PF00400">
    <property type="entry name" value="WD40"/>
    <property type="match status" value="3"/>
</dbReference>
<reference evidence="4" key="2">
    <citation type="submission" date="2014-03" db="EMBL/GenBank/DDBJ databases">
        <authorList>
            <person name="Genoscope - CEA"/>
        </authorList>
    </citation>
    <scope>NUCLEOTIDE SEQUENCE</scope>
</reference>
<dbReference type="STRING" id="8022.A0A060YSI7"/>
<dbReference type="InterPro" id="IPR036322">
    <property type="entry name" value="WD40_repeat_dom_sf"/>
</dbReference>
<dbReference type="AlphaFoldDB" id="A0A060YSI7"/>
<dbReference type="PROSITE" id="PS00678">
    <property type="entry name" value="WD_REPEATS_1"/>
    <property type="match status" value="2"/>
</dbReference>
<organism evidence="4 5">
    <name type="scientific">Oncorhynchus mykiss</name>
    <name type="common">Rainbow trout</name>
    <name type="synonym">Salmo gairdneri</name>
    <dbReference type="NCBI Taxonomy" id="8022"/>
    <lineage>
        <taxon>Eukaryota</taxon>
        <taxon>Metazoa</taxon>
        <taxon>Chordata</taxon>
        <taxon>Craniata</taxon>
        <taxon>Vertebrata</taxon>
        <taxon>Euteleostomi</taxon>
        <taxon>Actinopterygii</taxon>
        <taxon>Neopterygii</taxon>
        <taxon>Teleostei</taxon>
        <taxon>Protacanthopterygii</taxon>
        <taxon>Salmoniformes</taxon>
        <taxon>Salmonidae</taxon>
        <taxon>Salmoninae</taxon>
        <taxon>Oncorhynchus</taxon>
    </lineage>
</organism>
<dbReference type="GO" id="GO:0010992">
    <property type="term" value="P:ubiquitin recycling"/>
    <property type="evidence" value="ECO:0007669"/>
    <property type="project" value="TreeGrafter"/>
</dbReference>
<dbReference type="GO" id="GO:0043130">
    <property type="term" value="F:ubiquitin binding"/>
    <property type="evidence" value="ECO:0007669"/>
    <property type="project" value="TreeGrafter"/>
</dbReference>
<evidence type="ECO:0000256" key="2">
    <source>
        <dbReference type="ARBA" id="ARBA00022737"/>
    </source>
</evidence>
<accession>A0A060YSI7</accession>
<dbReference type="InterPro" id="IPR019775">
    <property type="entry name" value="WD40_repeat_CS"/>
</dbReference>
<dbReference type="SUPFAM" id="SSF50978">
    <property type="entry name" value="WD40 repeat-like"/>
    <property type="match status" value="1"/>
</dbReference>
<dbReference type="EMBL" id="FR918584">
    <property type="protein sequence ID" value="CDQ94773.1"/>
    <property type="molecule type" value="Genomic_DNA"/>
</dbReference>
<feature type="repeat" description="WD" evidence="3">
    <location>
        <begin position="90"/>
        <end position="130"/>
    </location>
</feature>
<keyword evidence="1 3" id="KW-0853">WD repeat</keyword>
<dbReference type="PANTHER" id="PTHR19849">
    <property type="entry name" value="PHOSPHOLIPASE A-2-ACTIVATING PROTEIN"/>
    <property type="match status" value="1"/>
</dbReference>
<name>A0A060YSI7_ONCMY</name>
<feature type="non-terminal residue" evidence="4">
    <location>
        <position position="1"/>
    </location>
</feature>
<dbReference type="Proteomes" id="UP000193380">
    <property type="component" value="Unassembled WGS sequence"/>
</dbReference>
<keyword evidence="2" id="KW-0677">Repeat</keyword>
<gene>
    <name evidence="4" type="ORF">GSONMT00042379001</name>
</gene>
<evidence type="ECO:0000256" key="3">
    <source>
        <dbReference type="PROSITE-ProRule" id="PRU00221"/>
    </source>
</evidence>
<dbReference type="PROSITE" id="PS50082">
    <property type="entry name" value="WD_REPEATS_2"/>
    <property type="match status" value="3"/>
</dbReference>
<sequence>VCYACVWESMCVCARFVCFLLHWRSTPSPSLSGTETSSLSPVSLQCLRTLVGHTGGVWSSQMRDNIIISGSTDRTLKVWNAETGDCIHTLYGHTSTVRCMHLHEKRMVVSGSRDATLRVWNVETGQCLHVLMGHVAAVRCVQYDGRRVVSGAYDFMVKVWDPETETCLHTLQGHTNRVYSLQVCVHALSRIYLHYSHLADALIQRTLIGAIRVKCIAQGPHRHMFHLVGSGN</sequence>
<dbReference type="GO" id="GO:0005634">
    <property type="term" value="C:nucleus"/>
    <property type="evidence" value="ECO:0007669"/>
    <property type="project" value="TreeGrafter"/>
</dbReference>
<evidence type="ECO:0000313" key="4">
    <source>
        <dbReference type="EMBL" id="CDQ94773.1"/>
    </source>
</evidence>
<evidence type="ECO:0000313" key="5">
    <source>
        <dbReference type="Proteomes" id="UP000193380"/>
    </source>
</evidence>
<dbReference type="PRINTS" id="PR00320">
    <property type="entry name" value="GPROTEINBRPT"/>
</dbReference>
<dbReference type="InterPro" id="IPR020472">
    <property type="entry name" value="WD40_PAC1"/>
</dbReference>
<reference evidence="4" key="1">
    <citation type="journal article" date="2014" name="Nat. Commun.">
        <title>The rainbow trout genome provides novel insights into evolution after whole-genome duplication in vertebrates.</title>
        <authorList>
            <person name="Berthelot C."/>
            <person name="Brunet F."/>
            <person name="Chalopin D."/>
            <person name="Juanchich A."/>
            <person name="Bernard M."/>
            <person name="Noel B."/>
            <person name="Bento P."/>
            <person name="Da Silva C."/>
            <person name="Labadie K."/>
            <person name="Alberti A."/>
            <person name="Aury J.M."/>
            <person name="Louis A."/>
            <person name="Dehais P."/>
            <person name="Bardou P."/>
            <person name="Montfort J."/>
            <person name="Klopp C."/>
            <person name="Cabau C."/>
            <person name="Gaspin C."/>
            <person name="Thorgaard G.H."/>
            <person name="Boussaha M."/>
            <person name="Quillet E."/>
            <person name="Guyomard R."/>
            <person name="Galiana D."/>
            <person name="Bobe J."/>
            <person name="Volff J.N."/>
            <person name="Genet C."/>
            <person name="Wincker P."/>
            <person name="Jaillon O."/>
            <person name="Roest Crollius H."/>
            <person name="Guiguen Y."/>
        </authorList>
    </citation>
    <scope>NUCLEOTIDE SEQUENCE [LARGE SCALE GENOMIC DNA]</scope>
</reference>